<dbReference type="InterPro" id="IPR042538">
    <property type="entry name" value="Nucleoporin_Nup155_C_3"/>
</dbReference>
<sequence length="334" mass="38205">IQSPFVEDFLKYTATLQQDNTPLLDILWRYYERNKNYIAAARILDQLARKESVELTLSRRLEYISRAVMYAKSCGSVSSVSGEGEFLHELEEKMEVARIQLSILQGIQSLHHSQHTQQAITELNSKLMDVSQLYGEFADPYNLSECKLSIVHCAGHFDVTLIESLWSEIIEQELQSTLGNDRDTRTQSMRDRLLRLGKLYSRNDSYFPTAYLIKLLEQHSCQLGWDPGFIPDIFHQVGVSYSTLFTLYNNLFEEKDTFWGSVGRPLHVLSVLLALLSAYTANSSLVATKHFSVAIDKYLVELQTLDPSTPDINTLTAGLRNLKRELQRNLDTIK</sequence>
<dbReference type="InParanoid" id="A0A1X7TH55"/>
<dbReference type="PANTHER" id="PTHR10350:SF6">
    <property type="entry name" value="NUCLEAR PORE COMPLEX PROTEIN NUP155"/>
    <property type="match status" value="1"/>
</dbReference>
<name>A0A1X7TH55_AMPQE</name>
<dbReference type="GO" id="GO:0006405">
    <property type="term" value="P:RNA export from nucleus"/>
    <property type="evidence" value="ECO:0007669"/>
    <property type="project" value="TreeGrafter"/>
</dbReference>
<dbReference type="Gene3D" id="1.20.120.1880">
    <property type="entry name" value="Nucleoporin, helical C-terminal domain"/>
    <property type="match status" value="1"/>
</dbReference>
<evidence type="ECO:0000256" key="1">
    <source>
        <dbReference type="ARBA" id="ARBA00004123"/>
    </source>
</evidence>
<protein>
    <recommendedName>
        <fullName evidence="5">Nucleoporin Nup133/Nup155-like C-terminal domain-containing protein</fullName>
    </recommendedName>
</protein>
<dbReference type="OrthoDB" id="338970at2759"/>
<comment type="similarity">
    <text evidence="2">Belongs to the non-repetitive/WGA-negative nucleoporin family.</text>
</comment>
<dbReference type="GO" id="GO:0017056">
    <property type="term" value="F:structural constituent of nuclear pore"/>
    <property type="evidence" value="ECO:0007669"/>
    <property type="project" value="InterPro"/>
</dbReference>
<dbReference type="GO" id="GO:0006606">
    <property type="term" value="P:protein import into nucleus"/>
    <property type="evidence" value="ECO:0007669"/>
    <property type="project" value="TreeGrafter"/>
</dbReference>
<accession>A0A1X7TH55</accession>
<dbReference type="OMA" id="YVARMEC"/>
<dbReference type="EnsemblMetazoa" id="Aqu2.1.13957_001">
    <property type="protein sequence ID" value="Aqu2.1.13957_001"/>
    <property type="gene ID" value="Aqu2.1.13957"/>
</dbReference>
<dbReference type="GO" id="GO:0000972">
    <property type="term" value="P:transcription-dependent tethering of RNA polymerase II gene DNA at nuclear periphery"/>
    <property type="evidence" value="ECO:0007669"/>
    <property type="project" value="TreeGrafter"/>
</dbReference>
<keyword evidence="4" id="KW-0539">Nucleus</keyword>
<dbReference type="STRING" id="400682.A0A1X7TH55"/>
<dbReference type="AlphaFoldDB" id="A0A1X7TH55"/>
<evidence type="ECO:0000256" key="3">
    <source>
        <dbReference type="ARBA" id="ARBA00022448"/>
    </source>
</evidence>
<evidence type="ECO:0000259" key="5">
    <source>
        <dbReference type="Pfam" id="PF03177"/>
    </source>
</evidence>
<evidence type="ECO:0000256" key="2">
    <source>
        <dbReference type="ARBA" id="ARBA00007373"/>
    </source>
</evidence>
<dbReference type="eggNOG" id="KOG1900">
    <property type="taxonomic scope" value="Eukaryota"/>
</dbReference>
<evidence type="ECO:0000313" key="6">
    <source>
        <dbReference type="EnsemblMetazoa" id="Aqu2.1.13957_001"/>
    </source>
</evidence>
<dbReference type="InterPro" id="IPR042537">
    <property type="entry name" value="Nucleoporin_Nup155_C_2"/>
</dbReference>
<dbReference type="PANTHER" id="PTHR10350">
    <property type="entry name" value="NUCLEAR PORE COMPLEX PROTEIN NUP155"/>
    <property type="match status" value="1"/>
</dbReference>
<reference evidence="6" key="1">
    <citation type="submission" date="2017-05" db="UniProtKB">
        <authorList>
            <consortium name="EnsemblMetazoa"/>
        </authorList>
    </citation>
    <scope>IDENTIFICATION</scope>
</reference>
<dbReference type="FunFam" id="1.25.40.440:FF:000001">
    <property type="entry name" value="Nuclear pore complex subunit"/>
    <property type="match status" value="1"/>
</dbReference>
<organism evidence="6">
    <name type="scientific">Amphimedon queenslandica</name>
    <name type="common">Sponge</name>
    <dbReference type="NCBI Taxonomy" id="400682"/>
    <lineage>
        <taxon>Eukaryota</taxon>
        <taxon>Metazoa</taxon>
        <taxon>Porifera</taxon>
        <taxon>Demospongiae</taxon>
        <taxon>Heteroscleromorpha</taxon>
        <taxon>Haplosclerida</taxon>
        <taxon>Niphatidae</taxon>
        <taxon>Amphimedon</taxon>
    </lineage>
</organism>
<dbReference type="Pfam" id="PF03177">
    <property type="entry name" value="Nucleoporin_C"/>
    <property type="match status" value="1"/>
</dbReference>
<dbReference type="Gene3D" id="1.25.40.440">
    <property type="entry name" value="Nucleoporin, helical domain, central subdomain"/>
    <property type="match status" value="1"/>
</dbReference>
<dbReference type="InterPro" id="IPR004870">
    <property type="entry name" value="Nucleoporin_Nup155"/>
</dbReference>
<dbReference type="GO" id="GO:0044611">
    <property type="term" value="C:nuclear pore inner ring"/>
    <property type="evidence" value="ECO:0007669"/>
    <property type="project" value="TreeGrafter"/>
</dbReference>
<dbReference type="InterPro" id="IPR007187">
    <property type="entry name" value="Nucleoporin_Nup133/Nup155_C"/>
</dbReference>
<dbReference type="GO" id="GO:0036228">
    <property type="term" value="P:protein localization to nuclear inner membrane"/>
    <property type="evidence" value="ECO:0007669"/>
    <property type="project" value="TreeGrafter"/>
</dbReference>
<comment type="subcellular location">
    <subcellularLocation>
        <location evidence="1">Nucleus</location>
    </subcellularLocation>
</comment>
<feature type="domain" description="Nucleoporin Nup133/Nup155-like C-terminal" evidence="5">
    <location>
        <begin position="1"/>
        <end position="306"/>
    </location>
</feature>
<evidence type="ECO:0000256" key="4">
    <source>
        <dbReference type="ARBA" id="ARBA00023242"/>
    </source>
</evidence>
<proteinExistence type="inferred from homology"/>
<keyword evidence="3" id="KW-0813">Transport</keyword>